<organism evidence="1 2">
    <name type="scientific">Mycolicibacterium fallax</name>
    <name type="common">Mycobacterium fallax</name>
    <dbReference type="NCBI Taxonomy" id="1793"/>
    <lineage>
        <taxon>Bacteria</taxon>
        <taxon>Bacillati</taxon>
        <taxon>Actinomycetota</taxon>
        <taxon>Actinomycetes</taxon>
        <taxon>Mycobacteriales</taxon>
        <taxon>Mycobacteriaceae</taxon>
        <taxon>Mycolicibacterium</taxon>
    </lineage>
</organism>
<reference evidence="1 2" key="1">
    <citation type="submission" date="2016-01" db="EMBL/GenBank/DDBJ databases">
        <title>The new phylogeny of the genus Mycobacterium.</title>
        <authorList>
            <person name="Tarcisio F."/>
            <person name="Conor M."/>
            <person name="Antonella G."/>
            <person name="Elisabetta G."/>
            <person name="Giulia F.S."/>
            <person name="Sara T."/>
            <person name="Anna F."/>
            <person name="Clotilde B."/>
            <person name="Roberto B."/>
            <person name="Veronica D.S."/>
            <person name="Fabio R."/>
            <person name="Monica P."/>
            <person name="Olivier J."/>
            <person name="Enrico T."/>
            <person name="Nicola S."/>
        </authorList>
    </citation>
    <scope>NUCLEOTIDE SEQUENCE [LARGE SCALE GENOMIC DNA]</scope>
    <source>
        <strain evidence="1 2">DSM 44179</strain>
    </source>
</reference>
<protein>
    <submittedName>
        <fullName evidence="1">Uncharacterized protein</fullName>
    </submittedName>
</protein>
<dbReference type="EMBL" id="LQOJ01000029">
    <property type="protein sequence ID" value="ORV04769.1"/>
    <property type="molecule type" value="Genomic_DNA"/>
</dbReference>
<dbReference type="Gene3D" id="2.60.200.20">
    <property type="match status" value="1"/>
</dbReference>
<evidence type="ECO:0000313" key="1">
    <source>
        <dbReference type="EMBL" id="ORV04769.1"/>
    </source>
</evidence>
<dbReference type="InterPro" id="IPR008984">
    <property type="entry name" value="SMAD_FHA_dom_sf"/>
</dbReference>
<dbReference type="SMART" id="SM00240">
    <property type="entry name" value="FHA"/>
    <property type="match status" value="1"/>
</dbReference>
<dbReference type="OrthoDB" id="3214282at2"/>
<sequence>MDSTAGLRDRSGPGHTPALTIRCDDQVATIGPERGEVTLGRDPSSVLRLDHSWLSRTHVRLRPEAGYWVAIDNSRNGMFVDGTRRESVAITDGMTLRLGDADGLAVTFALVNHRHPGEGSGEHTLGEEEIDADIARAGAAVAARRRELELTQRGLARDKIINAGALIAFEKGRSWPHESTRARLESVLQWPAGSIAEIRDGSTSPDEESTRVISTAVATPLIAQTIQLALKSIESAAESLPDPGAADYPARAGAILADLRNLQAVAADAAQNAPGTPALVIALGAVRRHYDELATRVAAAAGAPMGLRLYAARRRASLTPEDTALAAGLPVSVIDAAEAGRPVPEHARGALEALIEQLGG</sequence>
<evidence type="ECO:0000313" key="2">
    <source>
        <dbReference type="Proteomes" id="UP000193484"/>
    </source>
</evidence>
<dbReference type="AlphaFoldDB" id="A0A1X1RFT0"/>
<accession>A0A1X1RFT0</accession>
<dbReference type="RefSeq" id="WP_085094739.1">
    <property type="nucleotide sequence ID" value="NZ_AP022603.1"/>
</dbReference>
<keyword evidence="2" id="KW-1185">Reference proteome</keyword>
<comment type="caution">
    <text evidence="1">The sequence shown here is derived from an EMBL/GenBank/DDBJ whole genome shotgun (WGS) entry which is preliminary data.</text>
</comment>
<dbReference type="PROSITE" id="PS50006">
    <property type="entry name" value="FHA_DOMAIN"/>
    <property type="match status" value="1"/>
</dbReference>
<gene>
    <name evidence="1" type="ORF">AWC04_07595</name>
</gene>
<dbReference type="Pfam" id="PF00498">
    <property type="entry name" value="FHA"/>
    <property type="match status" value="1"/>
</dbReference>
<proteinExistence type="predicted"/>
<dbReference type="InterPro" id="IPR000253">
    <property type="entry name" value="FHA_dom"/>
</dbReference>
<dbReference type="Proteomes" id="UP000193484">
    <property type="component" value="Unassembled WGS sequence"/>
</dbReference>
<dbReference type="SUPFAM" id="SSF49879">
    <property type="entry name" value="SMAD/FHA domain"/>
    <property type="match status" value="1"/>
</dbReference>
<name>A0A1X1RFT0_MYCFA</name>
<dbReference type="STRING" id="1793.AWC04_07595"/>